<dbReference type="PROSITE" id="PS50007">
    <property type="entry name" value="PIPLC_X_DOMAIN"/>
    <property type="match status" value="1"/>
</dbReference>
<evidence type="ECO:0000313" key="3">
    <source>
        <dbReference type="Proteomes" id="UP001652625"/>
    </source>
</evidence>
<dbReference type="SMART" id="SM00148">
    <property type="entry name" value="PLCXc"/>
    <property type="match status" value="1"/>
</dbReference>
<name>A0ABM4C2R5_HYDVU</name>
<dbReference type="InterPro" id="IPR036706">
    <property type="entry name" value="VOMI_sf"/>
</dbReference>
<dbReference type="SUPFAM" id="SSF51092">
    <property type="entry name" value="Vitelline membrane outer protein-I (VMO-I)"/>
    <property type="match status" value="1"/>
</dbReference>
<dbReference type="CDD" id="cd08586">
    <property type="entry name" value="PI-PLCc_BcPLC_like"/>
    <property type="match status" value="1"/>
</dbReference>
<dbReference type="PANTHER" id="PTHR18841">
    <property type="entry name" value="VITELLINE MEMBRANE OUTER LAYER PROTEIN I-RELATED"/>
    <property type="match status" value="1"/>
</dbReference>
<reference evidence="4" key="1">
    <citation type="submission" date="2025-08" db="UniProtKB">
        <authorList>
            <consortium name="RefSeq"/>
        </authorList>
    </citation>
    <scope>IDENTIFICATION</scope>
</reference>
<organism evidence="3 4">
    <name type="scientific">Hydra vulgaris</name>
    <name type="common">Hydra</name>
    <name type="synonym">Hydra attenuata</name>
    <dbReference type="NCBI Taxonomy" id="6087"/>
    <lineage>
        <taxon>Eukaryota</taxon>
        <taxon>Metazoa</taxon>
        <taxon>Cnidaria</taxon>
        <taxon>Hydrozoa</taxon>
        <taxon>Hydroidolina</taxon>
        <taxon>Anthoathecata</taxon>
        <taxon>Aplanulata</taxon>
        <taxon>Hydridae</taxon>
        <taxon>Hydra</taxon>
    </lineage>
</organism>
<feature type="domain" description="Phosphatidylinositol-specific phospholipase C X" evidence="2">
    <location>
        <begin position="25"/>
        <end position="165"/>
    </location>
</feature>
<dbReference type="InterPro" id="IPR017946">
    <property type="entry name" value="PLC-like_Pdiesterase_TIM-brl"/>
</dbReference>
<evidence type="ECO:0000313" key="4">
    <source>
        <dbReference type="RefSeq" id="XP_065655824.1"/>
    </source>
</evidence>
<keyword evidence="3" id="KW-1185">Reference proteome</keyword>
<feature type="chain" id="PRO_5046764818" evidence="1">
    <location>
        <begin position="16"/>
        <end position="463"/>
    </location>
</feature>
<evidence type="ECO:0000256" key="1">
    <source>
        <dbReference type="SAM" id="SignalP"/>
    </source>
</evidence>
<dbReference type="InterPro" id="IPR005515">
    <property type="entry name" value="VOMI"/>
</dbReference>
<accession>A0ABM4C2R5</accession>
<proteinExistence type="predicted"/>
<dbReference type="Gene3D" id="2.100.10.20">
    <property type="entry name" value="Vitelline membrane outer layer protein I (VOMI)"/>
    <property type="match status" value="1"/>
</dbReference>
<gene>
    <name evidence="4" type="primary">LOC100215743</name>
</gene>
<dbReference type="PANTHER" id="PTHR18841:SF0">
    <property type="entry name" value="VITELLINE MEMBRANE OUTER LAYER 1 HOMOLOG A-RELATED"/>
    <property type="match status" value="1"/>
</dbReference>
<dbReference type="CDD" id="cd00220">
    <property type="entry name" value="VMO-I"/>
    <property type="match status" value="1"/>
</dbReference>
<dbReference type="GeneID" id="100215743"/>
<evidence type="ECO:0000259" key="2">
    <source>
        <dbReference type="SMART" id="SM00148"/>
    </source>
</evidence>
<dbReference type="InterPro" id="IPR000909">
    <property type="entry name" value="PLipase_C_PInositol-sp_X_dom"/>
</dbReference>
<keyword evidence="1" id="KW-0732">Signal</keyword>
<dbReference type="Pfam" id="PF03762">
    <property type="entry name" value="VOMI"/>
    <property type="match status" value="1"/>
</dbReference>
<dbReference type="Proteomes" id="UP001652625">
    <property type="component" value="Chromosome 06"/>
</dbReference>
<dbReference type="SUPFAM" id="SSF51695">
    <property type="entry name" value="PLC-like phosphodiesterases"/>
    <property type="match status" value="1"/>
</dbReference>
<protein>
    <submittedName>
        <fullName evidence="4">1-phosphatidylinositol phosphodiesterase</fullName>
    </submittedName>
</protein>
<dbReference type="RefSeq" id="XP_065655824.1">
    <property type="nucleotide sequence ID" value="XM_065799752.1"/>
</dbReference>
<dbReference type="Gene3D" id="3.20.20.190">
    <property type="entry name" value="Phosphatidylinositol (PI) phosphodiesterase"/>
    <property type="match status" value="1"/>
</dbReference>
<dbReference type="Pfam" id="PF00388">
    <property type="entry name" value="PI-PLC-X"/>
    <property type="match status" value="1"/>
</dbReference>
<sequence length="463" mass="51622">MGTIILLLLVGYALTFETQNWMSGVDGNKKLSQLAIPGTHDSGAYDTPGDVGEAQDWNIMQQLENGIRFFDIRLSINGVSNDFEIRHGALKLGSFNNLVMNNVNNFLNRNPRETILMSIKNEDDIDKLRLVRDYLRNNNHKFYQNPVTPSTKLDEVRGKIVLFNRYDNDNSMGILWDSIKPNIQDEYNLDAECKPIIGCGPLIGLDYQKKARLVTQNLEIAKQNYGRNIFYINFASANWNGIYIGNSAKVSNEAVKKFFDSNIKVGVIVPMDYPNRQPGLISSMIHDSIYGENVIMSTQNDGIFGTWGEKQMCPPNQYVFAMRLRSEPNQGSGDDTALNAVELFCNNKQGQSYTAISSKQGPYGLWSPNVYCSSFSDPVVGYNLLVEPAQGSGDDTGANNLVLYCNGGTSLTAKVYTNYGVWQPVNRCPYGMAVVGLVTRVEDNQGDNDDTALNGVRMFCKPF</sequence>
<feature type="signal peptide" evidence="1">
    <location>
        <begin position="1"/>
        <end position="15"/>
    </location>
</feature>